<evidence type="ECO:0000313" key="1">
    <source>
        <dbReference type="EMBL" id="KAH1031941.1"/>
    </source>
</evidence>
<name>A0A9D3ZFP2_9ROSI</name>
<organism evidence="1 2">
    <name type="scientific">Gossypium stocksii</name>
    <dbReference type="NCBI Taxonomy" id="47602"/>
    <lineage>
        <taxon>Eukaryota</taxon>
        <taxon>Viridiplantae</taxon>
        <taxon>Streptophyta</taxon>
        <taxon>Embryophyta</taxon>
        <taxon>Tracheophyta</taxon>
        <taxon>Spermatophyta</taxon>
        <taxon>Magnoliopsida</taxon>
        <taxon>eudicotyledons</taxon>
        <taxon>Gunneridae</taxon>
        <taxon>Pentapetalae</taxon>
        <taxon>rosids</taxon>
        <taxon>malvids</taxon>
        <taxon>Malvales</taxon>
        <taxon>Malvaceae</taxon>
        <taxon>Malvoideae</taxon>
        <taxon>Gossypium</taxon>
    </lineage>
</organism>
<accession>A0A9D3ZFP2</accession>
<dbReference type="AlphaFoldDB" id="A0A9D3ZFP2"/>
<dbReference type="EMBL" id="JAIQCV010000013">
    <property type="protein sequence ID" value="KAH1031941.1"/>
    <property type="molecule type" value="Genomic_DNA"/>
</dbReference>
<dbReference type="Proteomes" id="UP000828251">
    <property type="component" value="Unassembled WGS sequence"/>
</dbReference>
<sequence length="109" mass="11656">MGLACLTPPHKAAGVVDGVGLAHRTASLMPNLSFFLIGRCLPRSVDCTTSHTRYNILRLDVCMSGSVLPMGLAEIHNSLFEQLVAVAGAPSARHLLVWLAQQPVQLLLV</sequence>
<keyword evidence="2" id="KW-1185">Reference proteome</keyword>
<proteinExistence type="predicted"/>
<comment type="caution">
    <text evidence="1">The sequence shown here is derived from an EMBL/GenBank/DDBJ whole genome shotgun (WGS) entry which is preliminary data.</text>
</comment>
<gene>
    <name evidence="1" type="ORF">J1N35_044115</name>
</gene>
<protein>
    <submittedName>
        <fullName evidence="1">Uncharacterized protein</fullName>
    </submittedName>
</protein>
<evidence type="ECO:0000313" key="2">
    <source>
        <dbReference type="Proteomes" id="UP000828251"/>
    </source>
</evidence>
<reference evidence="1 2" key="1">
    <citation type="journal article" date="2021" name="Plant Biotechnol. J.">
        <title>Multi-omics assisted identification of the key and species-specific regulatory components of drought-tolerant mechanisms in Gossypium stocksii.</title>
        <authorList>
            <person name="Yu D."/>
            <person name="Ke L."/>
            <person name="Zhang D."/>
            <person name="Wu Y."/>
            <person name="Sun Y."/>
            <person name="Mei J."/>
            <person name="Sun J."/>
            <person name="Sun Y."/>
        </authorList>
    </citation>
    <scope>NUCLEOTIDE SEQUENCE [LARGE SCALE GENOMIC DNA]</scope>
    <source>
        <strain evidence="2">cv. E1</strain>
        <tissue evidence="1">Leaf</tissue>
    </source>
</reference>